<dbReference type="PANTHER" id="PTHR37290:SF1">
    <property type="entry name" value="INNER MEMBRANE PROTEIN YIAA"/>
    <property type="match status" value="1"/>
</dbReference>
<keyword evidence="1" id="KW-0472">Membrane</keyword>
<dbReference type="GO" id="GO:0006974">
    <property type="term" value="P:DNA damage response"/>
    <property type="evidence" value="ECO:0007669"/>
    <property type="project" value="TreeGrafter"/>
</dbReference>
<keyword evidence="4" id="KW-1185">Reference proteome</keyword>
<reference evidence="3" key="1">
    <citation type="journal article" date="2014" name="Int. J. Syst. Evol. Microbiol.">
        <title>Complete genome sequence of Corynebacterium casei LMG S-19264T (=DSM 44701T), isolated from a smear-ripened cheese.</title>
        <authorList>
            <consortium name="US DOE Joint Genome Institute (JGI-PGF)"/>
            <person name="Walter F."/>
            <person name="Albersmeier A."/>
            <person name="Kalinowski J."/>
            <person name="Ruckert C."/>
        </authorList>
    </citation>
    <scope>NUCLEOTIDE SEQUENCE</scope>
    <source>
        <strain evidence="3">KCTC 32501</strain>
    </source>
</reference>
<feature type="domain" description="YiaAB two helix" evidence="2">
    <location>
        <begin position="5"/>
        <end position="53"/>
    </location>
</feature>
<name>A0A8J3FZJ5_9BURK</name>
<feature type="transmembrane region" description="Helical" evidence="1">
    <location>
        <begin position="7"/>
        <end position="30"/>
    </location>
</feature>
<evidence type="ECO:0000313" key="3">
    <source>
        <dbReference type="EMBL" id="GHA69056.1"/>
    </source>
</evidence>
<organism evidence="3 4">
    <name type="scientific">Formosimonas limnophila</name>
    <dbReference type="NCBI Taxonomy" id="1384487"/>
    <lineage>
        <taxon>Bacteria</taxon>
        <taxon>Pseudomonadati</taxon>
        <taxon>Pseudomonadota</taxon>
        <taxon>Betaproteobacteria</taxon>
        <taxon>Burkholderiales</taxon>
        <taxon>Burkholderiaceae</taxon>
        <taxon>Formosimonas</taxon>
    </lineage>
</organism>
<dbReference type="AlphaFoldDB" id="A0A8J3FZJ5"/>
<dbReference type="GO" id="GO:0005886">
    <property type="term" value="C:plasma membrane"/>
    <property type="evidence" value="ECO:0007669"/>
    <property type="project" value="TreeGrafter"/>
</dbReference>
<dbReference type="InterPro" id="IPR008024">
    <property type="entry name" value="YiaAB"/>
</dbReference>
<keyword evidence="1" id="KW-1133">Transmembrane helix</keyword>
<reference evidence="3" key="2">
    <citation type="submission" date="2020-09" db="EMBL/GenBank/DDBJ databases">
        <authorList>
            <person name="Sun Q."/>
            <person name="Kim S."/>
        </authorList>
    </citation>
    <scope>NUCLEOTIDE SEQUENCE</scope>
    <source>
        <strain evidence="3">KCTC 32501</strain>
    </source>
</reference>
<dbReference type="EMBL" id="BMZG01000003">
    <property type="protein sequence ID" value="GHA69056.1"/>
    <property type="molecule type" value="Genomic_DNA"/>
</dbReference>
<evidence type="ECO:0000259" key="2">
    <source>
        <dbReference type="Pfam" id="PF05360"/>
    </source>
</evidence>
<protein>
    <recommendedName>
        <fullName evidence="2">YiaAB two helix domain-containing protein</fullName>
    </recommendedName>
</protein>
<dbReference type="Proteomes" id="UP000614287">
    <property type="component" value="Unassembled WGS sequence"/>
</dbReference>
<gene>
    <name evidence="3" type="ORF">GCM10009007_07330</name>
</gene>
<evidence type="ECO:0000313" key="4">
    <source>
        <dbReference type="Proteomes" id="UP000614287"/>
    </source>
</evidence>
<dbReference type="Pfam" id="PF05360">
    <property type="entry name" value="YiaAB"/>
    <property type="match status" value="1"/>
</dbReference>
<dbReference type="InterPro" id="IPR038972">
    <property type="entry name" value="YiaA-like"/>
</dbReference>
<dbReference type="PANTHER" id="PTHR37290">
    <property type="entry name" value="INNER MEMBRANE PROTEIN YIAA-RELATED"/>
    <property type="match status" value="1"/>
</dbReference>
<sequence length="83" mass="9493">MTSIYYGLAWFSLVLSVFLLAVGLFNATLLPSEKGFYGILFLMALFGDVVVQKIRVIWRLPNVMSLSMKCLWNRMKTHSDLLC</sequence>
<accession>A0A8J3FZJ5</accession>
<evidence type="ECO:0000256" key="1">
    <source>
        <dbReference type="SAM" id="Phobius"/>
    </source>
</evidence>
<comment type="caution">
    <text evidence="3">The sequence shown here is derived from an EMBL/GenBank/DDBJ whole genome shotgun (WGS) entry which is preliminary data.</text>
</comment>
<proteinExistence type="predicted"/>
<keyword evidence="1" id="KW-0812">Transmembrane</keyword>
<feature type="transmembrane region" description="Helical" evidence="1">
    <location>
        <begin position="36"/>
        <end position="58"/>
    </location>
</feature>